<proteinExistence type="inferred from homology"/>
<dbReference type="Proteomes" id="UP000177876">
    <property type="component" value="Unassembled WGS sequence"/>
</dbReference>
<dbReference type="InterPro" id="IPR050921">
    <property type="entry name" value="T4SS_GSP_E_ATPase"/>
</dbReference>
<evidence type="ECO:0000313" key="3">
    <source>
        <dbReference type="EMBL" id="OFW55421.1"/>
    </source>
</evidence>
<sequence>MKEAYIKLKERVREKLPASDYATLPADDAGQKRKLVLRAAREAVWEEGFILNPSEMQDMMQKLLDEVFGFGQLESLLRDEEITEIMVNDPARVYIEKNGVILPSEISLEGDDEIYRLIDRIIGPLGLHVDEASPYIDARLPDGSRVNVILPPLSLLGPVLTIRKFRSNPYTIEELESMRTLSSRQADFLKKSVREKKSIVISGGAGTGKTTLLNAISSSIAANERIITLEDAAELRLQQSHVIPLETRPPNLEGRGEITLRDLLRNALRMRPDRIIIGEVRGPEALDLLQALNTGHRGSITTVHANSPYDALSRLETMALTSGIGLPSRAIREQLAQAIDVLVHLERGATGKRRVSEISVMDRSSTGEFHLIDYSADTPPTSSTRFSPER</sequence>
<evidence type="ECO:0000259" key="2">
    <source>
        <dbReference type="Pfam" id="PF00437"/>
    </source>
</evidence>
<dbReference type="InterPro" id="IPR001482">
    <property type="entry name" value="T2SS/T4SS_dom"/>
</dbReference>
<comment type="similarity">
    <text evidence="1">Belongs to the GSP E family.</text>
</comment>
<dbReference type="InterPro" id="IPR027417">
    <property type="entry name" value="P-loop_NTPase"/>
</dbReference>
<name>A0A1F2WF11_9ACTN</name>
<evidence type="ECO:0000313" key="4">
    <source>
        <dbReference type="Proteomes" id="UP000177876"/>
    </source>
</evidence>
<feature type="domain" description="Bacterial type II secretion system protein E" evidence="2">
    <location>
        <begin position="71"/>
        <end position="347"/>
    </location>
</feature>
<comment type="caution">
    <text evidence="3">The sequence shown here is derived from an EMBL/GenBank/DDBJ whole genome shotgun (WGS) entry which is preliminary data.</text>
</comment>
<reference evidence="3 4" key="1">
    <citation type="journal article" date="2016" name="Nat. Commun.">
        <title>Thousands of microbial genomes shed light on interconnected biogeochemical processes in an aquifer system.</title>
        <authorList>
            <person name="Anantharaman K."/>
            <person name="Brown C.T."/>
            <person name="Hug L.A."/>
            <person name="Sharon I."/>
            <person name="Castelle C.J."/>
            <person name="Probst A.J."/>
            <person name="Thomas B.C."/>
            <person name="Singh A."/>
            <person name="Wilkins M.J."/>
            <person name="Karaoz U."/>
            <person name="Brodie E.L."/>
            <person name="Williams K.H."/>
            <person name="Hubbard S.S."/>
            <person name="Banfield J.F."/>
        </authorList>
    </citation>
    <scope>NUCLEOTIDE SEQUENCE [LARGE SCALE GENOMIC DNA]</scope>
</reference>
<organism evidence="3 4">
    <name type="scientific">Candidatus Solincola sediminis</name>
    <dbReference type="NCBI Taxonomy" id="1797199"/>
    <lineage>
        <taxon>Bacteria</taxon>
        <taxon>Bacillati</taxon>
        <taxon>Actinomycetota</taxon>
        <taxon>Candidatus Geothermincolia</taxon>
        <taxon>Candidatus Geothermincolales</taxon>
        <taxon>Candidatus Geothermincolaceae</taxon>
        <taxon>Candidatus Solincola</taxon>
    </lineage>
</organism>
<protein>
    <recommendedName>
        <fullName evidence="2">Bacterial type II secretion system protein E domain-containing protein</fullName>
    </recommendedName>
</protein>
<dbReference type="CDD" id="cd01130">
    <property type="entry name" value="VirB11-like_ATPase"/>
    <property type="match status" value="1"/>
</dbReference>
<dbReference type="AlphaFoldDB" id="A0A1F2WF11"/>
<dbReference type="EMBL" id="MELK01000054">
    <property type="protein sequence ID" value="OFW55421.1"/>
    <property type="molecule type" value="Genomic_DNA"/>
</dbReference>
<accession>A0A1F2WF11</accession>
<dbReference type="GO" id="GO:0016887">
    <property type="term" value="F:ATP hydrolysis activity"/>
    <property type="evidence" value="ECO:0007669"/>
    <property type="project" value="InterPro"/>
</dbReference>
<dbReference type="STRING" id="1797197.A2Y75_09900"/>
<dbReference type="SUPFAM" id="SSF52540">
    <property type="entry name" value="P-loop containing nucleoside triphosphate hydrolases"/>
    <property type="match status" value="1"/>
</dbReference>
<gene>
    <name evidence="3" type="ORF">A2Y75_09900</name>
</gene>
<dbReference type="Gene3D" id="3.30.450.380">
    <property type="match status" value="1"/>
</dbReference>
<dbReference type="PANTHER" id="PTHR30486:SF6">
    <property type="entry name" value="TYPE IV PILUS RETRACTATION ATPASE PILT"/>
    <property type="match status" value="1"/>
</dbReference>
<evidence type="ECO:0000256" key="1">
    <source>
        <dbReference type="ARBA" id="ARBA00006611"/>
    </source>
</evidence>
<dbReference type="Pfam" id="PF00437">
    <property type="entry name" value="T2SSE"/>
    <property type="match status" value="1"/>
</dbReference>
<dbReference type="PANTHER" id="PTHR30486">
    <property type="entry name" value="TWITCHING MOTILITY PROTEIN PILT"/>
    <property type="match status" value="1"/>
</dbReference>
<dbReference type="Gene3D" id="3.40.50.300">
    <property type="entry name" value="P-loop containing nucleotide triphosphate hydrolases"/>
    <property type="match status" value="1"/>
</dbReference>